<evidence type="ECO:0000313" key="7">
    <source>
        <dbReference type="EMBL" id="QCI17034.1"/>
    </source>
</evidence>
<reference evidence="7 8" key="1">
    <citation type="submission" date="2018-12" db="EMBL/GenBank/DDBJ databases">
        <authorList>
            <person name="Chong R.A."/>
        </authorList>
    </citation>
    <scope>NUCLEOTIDE SEQUENCE [LARGE SCALE GENOMIC DNA]</scope>
    <source>
        <strain evidence="7 8">Ahe</strain>
    </source>
</reference>
<dbReference type="RefSeq" id="WP_158339967.1">
    <property type="nucleotide sequence ID" value="NZ_CP034894.1"/>
</dbReference>
<evidence type="ECO:0000313" key="8">
    <source>
        <dbReference type="Proteomes" id="UP000298759"/>
    </source>
</evidence>
<dbReference type="PROSITE" id="PS51219">
    <property type="entry name" value="DPCK"/>
    <property type="match status" value="1"/>
</dbReference>
<organism evidence="7 8">
    <name type="scientific">Buchnera aphidicola</name>
    <name type="common">Aphis helianthi</name>
    <dbReference type="NCBI Taxonomy" id="2315802"/>
    <lineage>
        <taxon>Bacteria</taxon>
        <taxon>Pseudomonadati</taxon>
        <taxon>Pseudomonadota</taxon>
        <taxon>Gammaproteobacteria</taxon>
        <taxon>Enterobacterales</taxon>
        <taxon>Erwiniaceae</taxon>
        <taxon>Buchnera</taxon>
    </lineage>
</organism>
<feature type="binding site" evidence="5">
    <location>
        <begin position="12"/>
        <end position="17"/>
    </location>
    <ligand>
        <name>ATP</name>
        <dbReference type="ChEBI" id="CHEBI:30616"/>
    </ligand>
</feature>
<dbReference type="GO" id="GO:0004140">
    <property type="term" value="F:dephospho-CoA kinase activity"/>
    <property type="evidence" value="ECO:0007669"/>
    <property type="project" value="UniProtKB-UniRule"/>
</dbReference>
<keyword evidence="4 5" id="KW-0173">Coenzyme A biosynthesis</keyword>
<keyword evidence="2 5" id="KW-0547">Nucleotide-binding</keyword>
<keyword evidence="5 7" id="KW-0418">Kinase</keyword>
<evidence type="ECO:0000256" key="3">
    <source>
        <dbReference type="ARBA" id="ARBA00022840"/>
    </source>
</evidence>
<dbReference type="GO" id="GO:0005524">
    <property type="term" value="F:ATP binding"/>
    <property type="evidence" value="ECO:0007669"/>
    <property type="project" value="UniProtKB-UniRule"/>
</dbReference>
<dbReference type="PANTHER" id="PTHR10695">
    <property type="entry name" value="DEPHOSPHO-COA KINASE-RELATED"/>
    <property type="match status" value="1"/>
</dbReference>
<comment type="subcellular location">
    <subcellularLocation>
        <location evidence="5">Cytoplasm</location>
    </subcellularLocation>
</comment>
<dbReference type="Gene3D" id="3.40.50.300">
    <property type="entry name" value="P-loop containing nucleotide triphosphate hydrolases"/>
    <property type="match status" value="1"/>
</dbReference>
<sequence length="221" mass="26307">MTYIVALTGGICSGKTTISNGFKKIGINIIDTDIIAKEIIEKNIKIFNSIKKKFGKRILNFDHSINRRLLKQCIFNNKKDKLWLENILIPEIYKESKRQIKLVKSIWCLWVVPLLVEKKLDKIAHRILLVDTPVRTQIKRIMIRDKINVYQAKNIIYQQTSRNKRIFISDDIIFNKSKNIQKLNIYVNYLNCFYTYLFNIYKIKKKSKKLILKKNYLTKLY</sequence>
<dbReference type="EC" id="2.7.1.24" evidence="5 6"/>
<comment type="catalytic activity">
    <reaction evidence="5">
        <text>3'-dephospho-CoA + ATP = ADP + CoA + H(+)</text>
        <dbReference type="Rhea" id="RHEA:18245"/>
        <dbReference type="ChEBI" id="CHEBI:15378"/>
        <dbReference type="ChEBI" id="CHEBI:30616"/>
        <dbReference type="ChEBI" id="CHEBI:57287"/>
        <dbReference type="ChEBI" id="CHEBI:57328"/>
        <dbReference type="ChEBI" id="CHEBI:456216"/>
        <dbReference type="EC" id="2.7.1.24"/>
    </reaction>
</comment>
<gene>
    <name evidence="5" type="primary">coaE</name>
    <name evidence="7" type="ORF">D9V62_01040</name>
</gene>
<dbReference type="NCBIfam" id="TIGR00152">
    <property type="entry name" value="dephospho-CoA kinase"/>
    <property type="match status" value="1"/>
</dbReference>
<proteinExistence type="inferred from homology"/>
<keyword evidence="5 7" id="KW-0808">Transferase</keyword>
<dbReference type="UniPathway" id="UPA00241">
    <property type="reaction ID" value="UER00356"/>
</dbReference>
<comment type="pathway">
    <text evidence="5">Cofactor biosynthesis; coenzyme A biosynthesis; CoA from (R)-pantothenate: step 5/5.</text>
</comment>
<dbReference type="InterPro" id="IPR001977">
    <property type="entry name" value="Depp_CoAkinase"/>
</dbReference>
<comment type="similarity">
    <text evidence="1 5">Belongs to the CoaE family.</text>
</comment>
<dbReference type="AlphaFoldDB" id="A0A4D6XPR6"/>
<protein>
    <recommendedName>
        <fullName evidence="5 6">Dephospho-CoA kinase</fullName>
        <ecNumber evidence="5 6">2.7.1.24</ecNumber>
    </recommendedName>
    <alternativeName>
        <fullName evidence="5">Dephosphocoenzyme A kinase</fullName>
    </alternativeName>
</protein>
<dbReference type="Pfam" id="PF01121">
    <property type="entry name" value="CoaE"/>
    <property type="match status" value="1"/>
</dbReference>
<evidence type="ECO:0000256" key="5">
    <source>
        <dbReference type="HAMAP-Rule" id="MF_00376"/>
    </source>
</evidence>
<dbReference type="SUPFAM" id="SSF52540">
    <property type="entry name" value="P-loop containing nucleoside triphosphate hydrolases"/>
    <property type="match status" value="1"/>
</dbReference>
<keyword evidence="5" id="KW-0963">Cytoplasm</keyword>
<dbReference type="InterPro" id="IPR027417">
    <property type="entry name" value="P-loop_NTPase"/>
</dbReference>
<accession>A0A4D6XPR6</accession>
<comment type="function">
    <text evidence="5">Catalyzes the phosphorylation of the 3'-hydroxyl group of dephosphocoenzyme A to form coenzyme A.</text>
</comment>
<reference evidence="7 8" key="2">
    <citation type="submission" date="2019-05" db="EMBL/GenBank/DDBJ databases">
        <title>Genome evolution of the obligate endosymbiont Buchnera aphidicola.</title>
        <authorList>
            <person name="Moran N.A."/>
        </authorList>
    </citation>
    <scope>NUCLEOTIDE SEQUENCE [LARGE SCALE GENOMIC DNA]</scope>
    <source>
        <strain evidence="7 8">Ahe</strain>
    </source>
</reference>
<dbReference type="OrthoDB" id="9812943at2"/>
<keyword evidence="3 5" id="KW-0067">ATP-binding</keyword>
<dbReference type="Proteomes" id="UP000298759">
    <property type="component" value="Chromosome"/>
</dbReference>
<dbReference type="HAMAP" id="MF_00376">
    <property type="entry name" value="Dephospho_CoA_kinase"/>
    <property type="match status" value="1"/>
</dbReference>
<evidence type="ECO:0000256" key="6">
    <source>
        <dbReference type="NCBIfam" id="TIGR00152"/>
    </source>
</evidence>
<dbReference type="GO" id="GO:0015937">
    <property type="term" value="P:coenzyme A biosynthetic process"/>
    <property type="evidence" value="ECO:0007669"/>
    <property type="project" value="UniProtKB-UniRule"/>
</dbReference>
<dbReference type="GO" id="GO:0005737">
    <property type="term" value="C:cytoplasm"/>
    <property type="evidence" value="ECO:0007669"/>
    <property type="project" value="UniProtKB-SubCell"/>
</dbReference>
<evidence type="ECO:0000256" key="1">
    <source>
        <dbReference type="ARBA" id="ARBA00009018"/>
    </source>
</evidence>
<evidence type="ECO:0000256" key="2">
    <source>
        <dbReference type="ARBA" id="ARBA00022741"/>
    </source>
</evidence>
<dbReference type="CDD" id="cd02022">
    <property type="entry name" value="DPCK"/>
    <property type="match status" value="1"/>
</dbReference>
<dbReference type="PANTHER" id="PTHR10695:SF46">
    <property type="entry name" value="BIFUNCTIONAL COENZYME A SYNTHASE-RELATED"/>
    <property type="match status" value="1"/>
</dbReference>
<dbReference type="EMBL" id="CP034894">
    <property type="protein sequence ID" value="QCI17034.1"/>
    <property type="molecule type" value="Genomic_DNA"/>
</dbReference>
<evidence type="ECO:0000256" key="4">
    <source>
        <dbReference type="ARBA" id="ARBA00022993"/>
    </source>
</evidence>
<name>A0A4D6XPR6_9GAMM</name>